<feature type="transmembrane region" description="Helical" evidence="21">
    <location>
        <begin position="440"/>
        <end position="459"/>
    </location>
</feature>
<feature type="binding site" description="axial binding residue" evidence="19">
    <location>
        <position position="351"/>
    </location>
    <ligand>
        <name>heme b</name>
        <dbReference type="ChEBI" id="CHEBI:60344"/>
        <label>2; high-spin</label>
    </ligand>
    <ligandPart>
        <name>Fe</name>
        <dbReference type="ChEBI" id="CHEBI:18248"/>
    </ligandPart>
</feature>
<dbReference type="EC" id="7.1.1.9" evidence="5"/>
<evidence type="ECO:0000256" key="13">
    <source>
        <dbReference type="ARBA" id="ARBA00022982"/>
    </source>
</evidence>
<keyword evidence="13 20" id="KW-0249">Electron transport</keyword>
<feature type="transmembrane region" description="Helical" evidence="21">
    <location>
        <begin position="99"/>
        <end position="118"/>
    </location>
</feature>
<protein>
    <recommendedName>
        <fullName evidence="5">cytochrome-c oxidase</fullName>
        <ecNumber evidence="5">7.1.1.9</ecNumber>
    </recommendedName>
</protein>
<comment type="pathway">
    <text evidence="3">Energy metabolism; oxidative phosphorylation.</text>
</comment>
<feature type="domain" description="Cytochrome oxidase subunit I profile" evidence="22">
    <location>
        <begin position="209"/>
        <end position="485"/>
    </location>
</feature>
<feature type="binding site" evidence="19">
    <location>
        <position position="264"/>
    </location>
    <ligand>
        <name>Cu cation</name>
        <dbReference type="ChEBI" id="CHEBI:23378"/>
        <label>B</label>
    </ligand>
</feature>
<dbReference type="KEGG" id="cja:CJA_2634"/>
<feature type="binding site" evidence="19">
    <location>
        <position position="213"/>
    </location>
    <ligand>
        <name>Cu cation</name>
        <dbReference type="ChEBI" id="CHEBI:23378"/>
        <label>B</label>
    </ligand>
</feature>
<dbReference type="InterPro" id="IPR036927">
    <property type="entry name" value="Cyt_c_oxase-like_su1_sf"/>
</dbReference>
<evidence type="ECO:0000256" key="2">
    <source>
        <dbReference type="ARBA" id="ARBA00004651"/>
    </source>
</evidence>
<feature type="transmembrane region" description="Helical" evidence="21">
    <location>
        <begin position="315"/>
        <end position="335"/>
    </location>
</feature>
<feature type="transmembrane region" description="Helical" evidence="21">
    <location>
        <begin position="138"/>
        <end position="156"/>
    </location>
</feature>
<keyword evidence="15 19" id="KW-0408">Iron</keyword>
<dbReference type="Gene3D" id="1.20.210.10">
    <property type="entry name" value="Cytochrome c oxidase-like, subunit I domain"/>
    <property type="match status" value="1"/>
</dbReference>
<evidence type="ECO:0000256" key="7">
    <source>
        <dbReference type="ARBA" id="ARBA00022475"/>
    </source>
</evidence>
<dbReference type="OrthoDB" id="9806838at2"/>
<organism evidence="23 24">
    <name type="scientific">Cellvibrio japonicus (strain Ueda107)</name>
    <name type="common">Pseudomonas fluorescens subsp. cellulosa</name>
    <dbReference type="NCBI Taxonomy" id="498211"/>
    <lineage>
        <taxon>Bacteria</taxon>
        <taxon>Pseudomonadati</taxon>
        <taxon>Pseudomonadota</taxon>
        <taxon>Gammaproteobacteria</taxon>
        <taxon>Cellvibrionales</taxon>
        <taxon>Cellvibrionaceae</taxon>
        <taxon>Cellvibrio</taxon>
    </lineage>
</organism>
<keyword evidence="10 20" id="KW-0812">Transmembrane</keyword>
<dbReference type="PANTHER" id="PTHR10422">
    <property type="entry name" value="CYTOCHROME C OXIDASE SUBUNIT 1"/>
    <property type="match status" value="1"/>
</dbReference>
<dbReference type="GO" id="GO:0004129">
    <property type="term" value="F:cytochrome-c oxidase activity"/>
    <property type="evidence" value="ECO:0007669"/>
    <property type="project" value="UniProtKB-EC"/>
</dbReference>
<dbReference type="Proteomes" id="UP000001036">
    <property type="component" value="Chromosome"/>
</dbReference>
<dbReference type="PANTHER" id="PTHR10422:SF29">
    <property type="entry name" value="CYTOCHROME C OXIDASE SUBUNIT 1 HOMOLOG, BACTEROID"/>
    <property type="match status" value="1"/>
</dbReference>
<keyword evidence="24" id="KW-1185">Reference proteome</keyword>
<keyword evidence="7" id="KW-1003">Cell membrane</keyword>
<comment type="subcellular location">
    <subcellularLocation>
        <location evidence="2">Cell membrane</location>
        <topology evidence="2">Multi-pass membrane protein</topology>
    </subcellularLocation>
</comment>
<keyword evidence="11 19" id="KW-0479">Metal-binding</keyword>
<evidence type="ECO:0000259" key="22">
    <source>
        <dbReference type="PROSITE" id="PS50855"/>
    </source>
</evidence>
<feature type="binding site" description="axial binding residue" evidence="19">
    <location>
        <position position="353"/>
    </location>
    <ligand>
        <name>heme b</name>
        <dbReference type="ChEBI" id="CHEBI:60344"/>
        <label>1; low-spin</label>
    </ligand>
    <ligandPart>
        <name>Fe</name>
        <dbReference type="ChEBI" id="CHEBI:18248"/>
    </ligandPart>
</feature>
<dbReference type="NCBIfam" id="TIGR00780">
    <property type="entry name" value="ccoN"/>
    <property type="match status" value="1"/>
</dbReference>
<evidence type="ECO:0000256" key="1">
    <source>
        <dbReference type="ARBA" id="ARBA00001970"/>
    </source>
</evidence>
<evidence type="ECO:0000256" key="14">
    <source>
        <dbReference type="ARBA" id="ARBA00022989"/>
    </source>
</evidence>
<dbReference type="UniPathway" id="UPA00705"/>
<evidence type="ECO:0000256" key="16">
    <source>
        <dbReference type="ARBA" id="ARBA00023008"/>
    </source>
</evidence>
<dbReference type="FunFam" id="1.20.210.10:FF:000005">
    <property type="entry name" value="Cytochrome c oxidase, cbb3-type, subunit I"/>
    <property type="match status" value="1"/>
</dbReference>
<feature type="transmembrane region" description="Helical" evidence="21">
    <location>
        <begin position="69"/>
        <end position="87"/>
    </location>
</feature>
<evidence type="ECO:0000256" key="11">
    <source>
        <dbReference type="ARBA" id="ARBA00022723"/>
    </source>
</evidence>
<dbReference type="PROSITE" id="PS00077">
    <property type="entry name" value="COX1_CUB"/>
    <property type="match status" value="1"/>
</dbReference>
<evidence type="ECO:0000256" key="6">
    <source>
        <dbReference type="ARBA" id="ARBA00022448"/>
    </source>
</evidence>
<keyword evidence="12" id="KW-1278">Translocase</keyword>
<feature type="binding site" description="axial binding residue" evidence="19">
    <location>
        <position position="66"/>
    </location>
    <ligand>
        <name>heme b</name>
        <dbReference type="ChEBI" id="CHEBI:60344"/>
        <label>1; low-spin</label>
    </ligand>
    <ligandPart>
        <name>Fe</name>
        <dbReference type="ChEBI" id="CHEBI:18248"/>
    </ligandPart>
</feature>
<comment type="cofactor">
    <cofactor evidence="1">
        <name>heme b</name>
        <dbReference type="ChEBI" id="CHEBI:60344"/>
    </cofactor>
</comment>
<accession>B3PLL4</accession>
<dbReference type="InterPro" id="IPR004677">
    <property type="entry name" value="Cyt_c_oxidase_cbb3_su1"/>
</dbReference>
<dbReference type="InterPro" id="IPR000883">
    <property type="entry name" value="Cyt_C_Oxase_1"/>
</dbReference>
<dbReference type="GO" id="GO:0006119">
    <property type="term" value="P:oxidative phosphorylation"/>
    <property type="evidence" value="ECO:0007669"/>
    <property type="project" value="UniProtKB-UniPathway"/>
</dbReference>
<gene>
    <name evidence="23" type="primary">ccoN</name>
    <name evidence="23" type="ordered locus">CJA_2634</name>
</gene>
<dbReference type="SUPFAM" id="SSF81442">
    <property type="entry name" value="Cytochrome c oxidase subunit I-like"/>
    <property type="match status" value="1"/>
</dbReference>
<evidence type="ECO:0000256" key="12">
    <source>
        <dbReference type="ARBA" id="ARBA00022967"/>
    </source>
</evidence>
<dbReference type="AlphaFoldDB" id="B3PLL4"/>
<keyword evidence="16" id="KW-0186">Copper</keyword>
<keyword evidence="17 21" id="KW-0472">Membrane</keyword>
<dbReference type="GO" id="GO:0046872">
    <property type="term" value="F:metal ion binding"/>
    <property type="evidence" value="ECO:0007669"/>
    <property type="project" value="UniProtKB-KW"/>
</dbReference>
<feature type="transmembrane region" description="Helical" evidence="21">
    <location>
        <begin position="243"/>
        <end position="260"/>
    </location>
</feature>
<dbReference type="eggNOG" id="COG3278">
    <property type="taxonomic scope" value="Bacteria"/>
</dbReference>
<dbReference type="EMBL" id="CP000934">
    <property type="protein sequence ID" value="ACE83658.1"/>
    <property type="molecule type" value="Genomic_DNA"/>
</dbReference>
<evidence type="ECO:0000256" key="3">
    <source>
        <dbReference type="ARBA" id="ARBA00004673"/>
    </source>
</evidence>
<dbReference type="RefSeq" id="WP_012488229.1">
    <property type="nucleotide sequence ID" value="NC_010995.1"/>
</dbReference>
<comment type="cofactor">
    <cofactor evidence="19">
        <name>Cu(2+)</name>
        <dbReference type="ChEBI" id="CHEBI:29036"/>
    </cofactor>
    <text evidence="19">Binds 1 copper ion per subunit, denoted as copper B.</text>
</comment>
<dbReference type="PROSITE" id="PS50855">
    <property type="entry name" value="COX1"/>
    <property type="match status" value="1"/>
</dbReference>
<evidence type="ECO:0000256" key="5">
    <source>
        <dbReference type="ARBA" id="ARBA00012949"/>
    </source>
</evidence>
<feature type="transmembrane region" description="Helical" evidence="21">
    <location>
        <begin position="22"/>
        <end position="49"/>
    </location>
</feature>
<dbReference type="InterPro" id="IPR023616">
    <property type="entry name" value="Cyt_c_oxase-like_su1_dom"/>
</dbReference>
<evidence type="ECO:0000256" key="8">
    <source>
        <dbReference type="ARBA" id="ARBA00022617"/>
    </source>
</evidence>
<dbReference type="GO" id="GO:0015990">
    <property type="term" value="P:electron transport coupled proton transport"/>
    <property type="evidence" value="ECO:0007669"/>
    <property type="project" value="TreeGrafter"/>
</dbReference>
<evidence type="ECO:0000313" key="24">
    <source>
        <dbReference type="Proteomes" id="UP000001036"/>
    </source>
</evidence>
<keyword evidence="6 20" id="KW-0813">Transport</keyword>
<keyword evidence="9 20" id="KW-0679">Respiratory chain</keyword>
<evidence type="ECO:0000256" key="9">
    <source>
        <dbReference type="ARBA" id="ARBA00022660"/>
    </source>
</evidence>
<evidence type="ECO:0000256" key="20">
    <source>
        <dbReference type="RuleBase" id="RU000370"/>
    </source>
</evidence>
<dbReference type="GO" id="GO:0005886">
    <property type="term" value="C:plasma membrane"/>
    <property type="evidence" value="ECO:0007669"/>
    <property type="project" value="UniProtKB-SubCell"/>
</dbReference>
<feature type="transmembrane region" description="Helical" evidence="21">
    <location>
        <begin position="168"/>
        <end position="190"/>
    </location>
</feature>
<comment type="cofactor">
    <cofactor evidence="19">
        <name>heme</name>
        <dbReference type="ChEBI" id="CHEBI:30413"/>
    </cofactor>
    <text evidence="19">Binds 2 heme groups per subunit, denoted as high- and low-spin.</text>
</comment>
<evidence type="ECO:0000313" key="23">
    <source>
        <dbReference type="EMBL" id="ACE83658.1"/>
    </source>
</evidence>
<keyword evidence="14 21" id="KW-1133">Transmembrane helix</keyword>
<evidence type="ECO:0000256" key="18">
    <source>
        <dbReference type="ARBA" id="ARBA00047816"/>
    </source>
</evidence>
<evidence type="ECO:0000256" key="17">
    <source>
        <dbReference type="ARBA" id="ARBA00023136"/>
    </source>
</evidence>
<comment type="similarity">
    <text evidence="4 20">Belongs to the heme-copper respiratory oxidase family.</text>
</comment>
<feature type="transmembrane region" description="Helical" evidence="21">
    <location>
        <begin position="355"/>
        <end position="372"/>
    </location>
</feature>
<feature type="binding site" evidence="19">
    <location>
        <position position="263"/>
    </location>
    <ligand>
        <name>Cu cation</name>
        <dbReference type="ChEBI" id="CHEBI:23378"/>
        <label>B</label>
    </ligand>
</feature>
<dbReference type="GO" id="GO:0016491">
    <property type="term" value="F:oxidoreductase activity"/>
    <property type="evidence" value="ECO:0007669"/>
    <property type="project" value="UniProtKB-KW"/>
</dbReference>
<dbReference type="HOGENOM" id="CLU_017702_3_4_6"/>
<evidence type="ECO:0000256" key="15">
    <source>
        <dbReference type="ARBA" id="ARBA00023004"/>
    </source>
</evidence>
<feature type="transmembrane region" description="Helical" evidence="21">
    <location>
        <begin position="384"/>
        <end position="407"/>
    </location>
</feature>
<feature type="transmembrane region" description="Helical" evidence="21">
    <location>
        <begin position="280"/>
        <end position="303"/>
    </location>
</feature>
<dbReference type="Pfam" id="PF00115">
    <property type="entry name" value="COX1"/>
    <property type="match status" value="1"/>
</dbReference>
<proteinExistence type="inferred from homology"/>
<keyword evidence="23" id="KW-0560">Oxidoreductase</keyword>
<dbReference type="STRING" id="498211.CJA_2634"/>
<reference evidence="23 24" key="1">
    <citation type="journal article" date="2008" name="J. Bacteriol.">
        <title>Insights into plant cell wall degradation from the genome sequence of the soil bacterium Cellvibrio japonicus.</title>
        <authorList>
            <person name="Deboy R.T."/>
            <person name="Mongodin E.F."/>
            <person name="Fouts D.E."/>
            <person name="Tailford L.E."/>
            <person name="Khouri H."/>
            <person name="Emerson J.B."/>
            <person name="Mohamoud Y."/>
            <person name="Watkins K."/>
            <person name="Henrissat B."/>
            <person name="Gilbert H.J."/>
            <person name="Nelson K.E."/>
        </authorList>
    </citation>
    <scope>NUCLEOTIDE SEQUENCE [LARGE SCALE GENOMIC DNA]</scope>
    <source>
        <strain evidence="23 24">Ueda107</strain>
    </source>
</reference>
<comment type="catalytic activity">
    <reaction evidence="18">
        <text>4 Fe(II)-[cytochrome c] + O2 + 8 H(+)(in) = 4 Fe(III)-[cytochrome c] + 2 H2O + 4 H(+)(out)</text>
        <dbReference type="Rhea" id="RHEA:11436"/>
        <dbReference type="Rhea" id="RHEA-COMP:10350"/>
        <dbReference type="Rhea" id="RHEA-COMP:14399"/>
        <dbReference type="ChEBI" id="CHEBI:15377"/>
        <dbReference type="ChEBI" id="CHEBI:15378"/>
        <dbReference type="ChEBI" id="CHEBI:15379"/>
        <dbReference type="ChEBI" id="CHEBI:29033"/>
        <dbReference type="ChEBI" id="CHEBI:29034"/>
        <dbReference type="EC" id="7.1.1.9"/>
    </reaction>
</comment>
<evidence type="ECO:0000256" key="4">
    <source>
        <dbReference type="ARBA" id="ARBA00009578"/>
    </source>
</evidence>
<keyword evidence="8 19" id="KW-0349">Heme</keyword>
<evidence type="ECO:0000256" key="19">
    <source>
        <dbReference type="PIRSR" id="PIRSR604677-50"/>
    </source>
</evidence>
<dbReference type="GO" id="GO:0022904">
    <property type="term" value="P:respiratory electron transport chain"/>
    <property type="evidence" value="ECO:0007669"/>
    <property type="project" value="TreeGrafter"/>
</dbReference>
<evidence type="ECO:0000256" key="10">
    <source>
        <dbReference type="ARBA" id="ARBA00022692"/>
    </source>
</evidence>
<feature type="transmembrane region" description="Helical" evidence="21">
    <location>
        <begin position="210"/>
        <end position="231"/>
    </location>
</feature>
<evidence type="ECO:0000256" key="21">
    <source>
        <dbReference type="SAM" id="Phobius"/>
    </source>
</evidence>
<name>B3PLL4_CELJU</name>
<sequence length="485" mass="53710">MGSHATVAGDPPAYDLDIVRKFAIMTIVWGIVGMGVGVLIAAQLVWPALNDLWSPYTSFGRLRPLHTNAVIFAFGGCALFATSYYVVQRTCQTKLFGGWLVPFTFWGWQAVIVLAVITLPQGMTSTKEYAELEWPIDILLALVWISYAVVFFGTIVKRKTSHIYVANWFYGGFIVTVAVLHIVNSAAIPVTLTKSYSAYAGAADAMVQWWYGHNAVGFFLTAGFLGMMYYFVPKQAGRPVYSYQLSIVHFWALISLYIWAGSHHLHYSALPDWTQSLGMVMSLILLAPSWGGMINGIMTLNGAWHKLRTDPTLRFLVVSLSFYGMSTFEGPMMAIKNVNALSHNTDWTVGHVHSGALGWVAMISIGAVYHMIPKLFNRETMHSVKLINLHFWLATVGTVLYVVAMWINGIGQGLMWRAFNPDGSLAYSFIETVVFSRDGYIMRLIGGVFFLTGMLVMAYNTYRTISAAKQASKDEAATTAQAPAV</sequence>
<dbReference type="GO" id="GO:0020037">
    <property type="term" value="F:heme binding"/>
    <property type="evidence" value="ECO:0007669"/>
    <property type="project" value="InterPro"/>
</dbReference>
<dbReference type="InterPro" id="IPR023615">
    <property type="entry name" value="Cyt_c_Oxase_su1_BS"/>
</dbReference>